<gene>
    <name evidence="4" type="ordered locus">Cthe_2078</name>
</gene>
<dbReference type="EMBL" id="CP000568">
    <property type="protein sequence ID" value="ABN53285.1"/>
    <property type="molecule type" value="Genomic_DNA"/>
</dbReference>
<dbReference type="PROSITE" id="PS00910">
    <property type="entry name" value="UPF0029"/>
    <property type="match status" value="1"/>
</dbReference>
<dbReference type="Pfam" id="PF09186">
    <property type="entry name" value="DUF1949"/>
    <property type="match status" value="1"/>
</dbReference>
<organism evidence="4 5">
    <name type="scientific">Acetivibrio thermocellus (strain ATCC 27405 / DSM 1237 / JCM 9322 / NBRC 103400 / NCIMB 10682 / NRRL B-4536 / VPI 7372)</name>
    <name type="common">Clostridium thermocellum</name>
    <dbReference type="NCBI Taxonomy" id="203119"/>
    <lineage>
        <taxon>Bacteria</taxon>
        <taxon>Bacillati</taxon>
        <taxon>Bacillota</taxon>
        <taxon>Clostridia</taxon>
        <taxon>Eubacteriales</taxon>
        <taxon>Oscillospiraceae</taxon>
        <taxon>Acetivibrio</taxon>
    </lineage>
</organism>
<dbReference type="InterPro" id="IPR015269">
    <property type="entry name" value="UPF0029_Impact_C"/>
</dbReference>
<dbReference type="GO" id="GO:0006446">
    <property type="term" value="P:regulation of translational initiation"/>
    <property type="evidence" value="ECO:0007669"/>
    <property type="project" value="TreeGrafter"/>
</dbReference>
<keyword evidence="5" id="KW-1185">Reference proteome</keyword>
<dbReference type="KEGG" id="cth:Cthe_2078"/>
<dbReference type="eggNOG" id="COG1739">
    <property type="taxonomic scope" value="Bacteria"/>
</dbReference>
<reference evidence="5" key="1">
    <citation type="submission" date="2007-02" db="EMBL/GenBank/DDBJ databases">
        <title>Complete sequence of Clostridium thermocellum ATCC 27405.</title>
        <authorList>
            <consortium name="US DOE Joint Genome Institute"/>
            <person name="Copeland A."/>
            <person name="Lucas S."/>
            <person name="Lapidus A."/>
            <person name="Barry K."/>
            <person name="Detter J.C."/>
            <person name="Glavina del Rio T."/>
            <person name="Hammon N."/>
            <person name="Israni S."/>
            <person name="Dalin E."/>
            <person name="Tice H."/>
            <person name="Pitluck S."/>
            <person name="Chertkov O."/>
            <person name="Brettin T."/>
            <person name="Bruce D."/>
            <person name="Han C."/>
            <person name="Tapia R."/>
            <person name="Gilna P."/>
            <person name="Schmutz J."/>
            <person name="Larimer F."/>
            <person name="Land M."/>
            <person name="Hauser L."/>
            <person name="Kyrpides N."/>
            <person name="Mikhailova N."/>
            <person name="Wu J.H.D."/>
            <person name="Newcomb M."/>
            <person name="Richardson P."/>
        </authorList>
    </citation>
    <scope>NUCLEOTIDE SEQUENCE [LARGE SCALE GENOMIC DNA]</scope>
    <source>
        <strain evidence="5">ATCC 27405 / DSM 1237 / JCM 9322 / NBRC 103400 / NCIMB 10682 / NRRL B-4536 / VPI 7372</strain>
    </source>
</reference>
<dbReference type="Proteomes" id="UP000002145">
    <property type="component" value="Chromosome"/>
</dbReference>
<feature type="domain" description="Impact N-terminal" evidence="2">
    <location>
        <begin position="20"/>
        <end position="123"/>
    </location>
</feature>
<name>A3DH56_ACET2</name>
<dbReference type="PANTHER" id="PTHR16301:SF20">
    <property type="entry name" value="IMPACT FAMILY MEMBER YIGZ"/>
    <property type="match status" value="1"/>
</dbReference>
<dbReference type="InterPro" id="IPR020569">
    <property type="entry name" value="UPF0029_Impact_CS"/>
</dbReference>
<dbReference type="InterPro" id="IPR036956">
    <property type="entry name" value="Impact_N_sf"/>
</dbReference>
<dbReference type="OrthoDB" id="9813771at2"/>
<comment type="similarity">
    <text evidence="1">Belongs to the IMPACT family.</text>
</comment>
<sequence length="219" mass="24474">MLEKEYKTVLNHVVYEIEEKKSRFIASVRPVSTEEEAVEFIEELKSKYWDATHNVYAYYIGGKNIIQKFSDDGEPSGTAGLPVLEVIKRMGLRDVAVVVTRYFGGTLLGAAGLIRAYSKSASMGIEAAQIVTKKLCTQVNIILEYTLFGKVQNILISKGFTIKDVIYEQDVEIIVFVPKDEVDAFIDMINEATNARVIVQKGDSCYITLDSQGKIVADR</sequence>
<proteinExistence type="inferred from homology"/>
<accession>A3DH56</accession>
<protein>
    <submittedName>
        <fullName evidence="4">Uncharacterized protein family UPF0029, Impact, N-terminal protein</fullName>
    </submittedName>
</protein>
<dbReference type="InterPro" id="IPR015796">
    <property type="entry name" value="Impact_YigZ-like"/>
</dbReference>
<dbReference type="InterPro" id="IPR001498">
    <property type="entry name" value="Impact_N"/>
</dbReference>
<evidence type="ECO:0000313" key="5">
    <source>
        <dbReference type="Proteomes" id="UP000002145"/>
    </source>
</evidence>
<evidence type="ECO:0000256" key="1">
    <source>
        <dbReference type="ARBA" id="ARBA00007665"/>
    </source>
</evidence>
<feature type="domain" description="UPF0029" evidence="3">
    <location>
        <begin position="141"/>
        <end position="196"/>
    </location>
</feature>
<dbReference type="Gene3D" id="3.30.230.30">
    <property type="entry name" value="Impact, N-terminal domain"/>
    <property type="match status" value="1"/>
</dbReference>
<dbReference type="GO" id="GO:0005737">
    <property type="term" value="C:cytoplasm"/>
    <property type="evidence" value="ECO:0007669"/>
    <property type="project" value="TreeGrafter"/>
</dbReference>
<dbReference type="InterPro" id="IPR023582">
    <property type="entry name" value="Impact"/>
</dbReference>
<reference evidence="4 5" key="2">
    <citation type="journal article" date="2013" name="Biotechnol. Biofuels">
        <title>Global transcriptome analysis of Clostridium thermocellum ATCC 27405 during growth on dilute acid pretreated Populus and switchgrass.</title>
        <authorList>
            <person name="Wilson C.M."/>
            <person name="Rodriguez M.Jr."/>
            <person name="Johnson C.M."/>
            <person name="Martin S.L."/>
            <person name="Chu T.M."/>
            <person name="Wolfinger R.D."/>
            <person name="Hauser L.J."/>
            <person name="Land M.L."/>
            <person name="Klingeman D.M."/>
            <person name="Syed M.H."/>
            <person name="Ragauskas A.J."/>
            <person name="Tschaplinski T.J."/>
            <person name="Mielenz J.R."/>
            <person name="Brown S.D."/>
        </authorList>
    </citation>
    <scope>NUCLEOTIDE SEQUENCE [LARGE SCALE GENOMIC DNA]</scope>
    <source>
        <strain evidence="5">ATCC 27405 / DSM 1237 / JCM 9322 / NBRC 103400 / NCIMB 10682 / NRRL B-4536 / VPI 7372</strain>
    </source>
</reference>
<dbReference type="Pfam" id="PF01205">
    <property type="entry name" value="Impact_N"/>
    <property type="match status" value="1"/>
</dbReference>
<dbReference type="NCBIfam" id="TIGR00257">
    <property type="entry name" value="IMPACT_YIGZ"/>
    <property type="match status" value="1"/>
</dbReference>
<evidence type="ECO:0000259" key="2">
    <source>
        <dbReference type="Pfam" id="PF01205"/>
    </source>
</evidence>
<dbReference type="SUPFAM" id="SSF54211">
    <property type="entry name" value="Ribosomal protein S5 domain 2-like"/>
    <property type="match status" value="1"/>
</dbReference>
<dbReference type="SUPFAM" id="SSF54980">
    <property type="entry name" value="EF-G C-terminal domain-like"/>
    <property type="match status" value="1"/>
</dbReference>
<dbReference type="InterPro" id="IPR035647">
    <property type="entry name" value="EFG_III/V"/>
</dbReference>
<dbReference type="AlphaFoldDB" id="A3DH56"/>
<dbReference type="HOGENOM" id="CLU_083552_2_1_9"/>
<dbReference type="STRING" id="203119.Cthe_2078"/>
<dbReference type="PANTHER" id="PTHR16301">
    <property type="entry name" value="IMPACT-RELATED"/>
    <property type="match status" value="1"/>
</dbReference>
<evidence type="ECO:0000313" key="4">
    <source>
        <dbReference type="EMBL" id="ABN53285.1"/>
    </source>
</evidence>
<evidence type="ECO:0000259" key="3">
    <source>
        <dbReference type="Pfam" id="PF09186"/>
    </source>
</evidence>
<dbReference type="InterPro" id="IPR020568">
    <property type="entry name" value="Ribosomal_Su5_D2-typ_SF"/>
</dbReference>